<feature type="binding site" evidence="12">
    <location>
        <position position="31"/>
    </location>
    <ligand>
        <name>Mg(2+)</name>
        <dbReference type="ChEBI" id="CHEBI:18420"/>
    </ligand>
</feature>
<evidence type="ECO:0000256" key="5">
    <source>
        <dbReference type="ARBA" id="ARBA00022741"/>
    </source>
</evidence>
<evidence type="ECO:0000256" key="1">
    <source>
        <dbReference type="ARBA" id="ARBA00004555"/>
    </source>
</evidence>
<dbReference type="PROSITE" id="PS51417">
    <property type="entry name" value="ARF"/>
    <property type="match status" value="1"/>
</dbReference>
<evidence type="ECO:0000256" key="12">
    <source>
        <dbReference type="PIRSR" id="PIRSR606689-2"/>
    </source>
</evidence>
<keyword evidence="4" id="KW-0519">Myristate</keyword>
<dbReference type="AlphaFoldDB" id="A0AA35SJ04"/>
<dbReference type="Proteomes" id="UP001174909">
    <property type="component" value="Unassembled WGS sequence"/>
</dbReference>
<dbReference type="GO" id="GO:0046872">
    <property type="term" value="F:metal ion binding"/>
    <property type="evidence" value="ECO:0007669"/>
    <property type="project" value="UniProtKB-KW"/>
</dbReference>
<keyword evidence="8 11" id="KW-0342">GTP-binding</keyword>
<evidence type="ECO:0000256" key="7">
    <source>
        <dbReference type="ARBA" id="ARBA00023034"/>
    </source>
</evidence>
<dbReference type="PANTHER" id="PTHR45697">
    <property type="entry name" value="ADP-RIBOSYLATION FACTOR-LIKE PROTEIN 2-RELATED"/>
    <property type="match status" value="1"/>
</dbReference>
<keyword evidence="7" id="KW-0333">Golgi apparatus</keyword>
<keyword evidence="3" id="KW-0813">Transport</keyword>
<sequence length="184" mass="21005">MGLLSLLRKFRKQPSRELRILILGLDNAGKTTVLRVLASEQDEIKNTTPTQGFNVKSVHSQGFKLNIWDIGGQRTIRPYWKHYFEGTDVLIFVVDSADMMRMDETGEELSELLQEHKLAGVPLLVFANKQDLDLAMPPDEIAEKFQLTSLTDRRWQIQPCSALRGEGIQEGMDWMAKNVSTSKW</sequence>
<keyword evidence="12" id="KW-0460">Magnesium</keyword>
<feature type="binding site" evidence="11">
    <location>
        <position position="72"/>
    </location>
    <ligand>
        <name>GTP</name>
        <dbReference type="ChEBI" id="CHEBI:37565"/>
    </ligand>
</feature>
<dbReference type="FunFam" id="3.40.50.300:FF:000281">
    <property type="entry name" value="ADP-ribosylation factor-like protein 3"/>
    <property type="match status" value="1"/>
</dbReference>
<feature type="binding site" evidence="11">
    <location>
        <begin position="128"/>
        <end position="131"/>
    </location>
    <ligand>
        <name>GTP</name>
        <dbReference type="ChEBI" id="CHEBI:37565"/>
    </ligand>
</feature>
<feature type="binding site" evidence="11">
    <location>
        <begin position="24"/>
        <end position="31"/>
    </location>
    <ligand>
        <name>GTP</name>
        <dbReference type="ChEBI" id="CHEBI:37565"/>
    </ligand>
</feature>
<name>A0AA35SJ04_GEOBA</name>
<feature type="binding site" evidence="12">
    <location>
        <position position="50"/>
    </location>
    <ligand>
        <name>Mg(2+)</name>
        <dbReference type="ChEBI" id="CHEBI:18420"/>
    </ligand>
</feature>
<evidence type="ECO:0000256" key="11">
    <source>
        <dbReference type="PIRSR" id="PIRSR606689-1"/>
    </source>
</evidence>
<dbReference type="CDD" id="cd04155">
    <property type="entry name" value="Arl3"/>
    <property type="match status" value="1"/>
</dbReference>
<evidence type="ECO:0000256" key="10">
    <source>
        <dbReference type="ARBA" id="ARBA00040616"/>
    </source>
</evidence>
<dbReference type="SUPFAM" id="SSF52540">
    <property type="entry name" value="P-loop containing nucleoside triphosphate hydrolases"/>
    <property type="match status" value="1"/>
</dbReference>
<evidence type="ECO:0000256" key="8">
    <source>
        <dbReference type="ARBA" id="ARBA00023134"/>
    </source>
</evidence>
<proteinExistence type="inferred from homology"/>
<evidence type="ECO:0000256" key="4">
    <source>
        <dbReference type="ARBA" id="ARBA00022707"/>
    </source>
</evidence>
<reference evidence="14" key="1">
    <citation type="submission" date="2023-03" db="EMBL/GenBank/DDBJ databases">
        <authorList>
            <person name="Steffen K."/>
            <person name="Cardenas P."/>
        </authorList>
    </citation>
    <scope>NUCLEOTIDE SEQUENCE</scope>
</reference>
<evidence type="ECO:0000256" key="6">
    <source>
        <dbReference type="ARBA" id="ARBA00022927"/>
    </source>
</evidence>
<dbReference type="InterPro" id="IPR006689">
    <property type="entry name" value="Small_GTPase_ARF/SAR"/>
</dbReference>
<dbReference type="GO" id="GO:0003924">
    <property type="term" value="F:GTPase activity"/>
    <property type="evidence" value="ECO:0007669"/>
    <property type="project" value="InterPro"/>
</dbReference>
<keyword evidence="15" id="KW-1185">Reference proteome</keyword>
<comment type="similarity">
    <text evidence="2 13">Belongs to the small GTPase superfamily. Arf family.</text>
</comment>
<evidence type="ECO:0000256" key="2">
    <source>
        <dbReference type="ARBA" id="ARBA00010290"/>
    </source>
</evidence>
<dbReference type="Pfam" id="PF00025">
    <property type="entry name" value="Arf"/>
    <property type="match status" value="1"/>
</dbReference>
<evidence type="ECO:0000256" key="9">
    <source>
        <dbReference type="ARBA" id="ARBA00023288"/>
    </source>
</evidence>
<dbReference type="GO" id="GO:0005525">
    <property type="term" value="F:GTP binding"/>
    <property type="evidence" value="ECO:0007669"/>
    <property type="project" value="UniProtKB-KW"/>
</dbReference>
<dbReference type="NCBIfam" id="TIGR00231">
    <property type="entry name" value="small_GTP"/>
    <property type="match status" value="1"/>
</dbReference>
<dbReference type="InterPro" id="IPR027417">
    <property type="entry name" value="P-loop_NTPase"/>
</dbReference>
<dbReference type="GO" id="GO:0015031">
    <property type="term" value="P:protein transport"/>
    <property type="evidence" value="ECO:0007669"/>
    <property type="project" value="UniProtKB-KW"/>
</dbReference>
<dbReference type="PRINTS" id="PR00328">
    <property type="entry name" value="SAR1GTPBP"/>
</dbReference>
<evidence type="ECO:0000256" key="3">
    <source>
        <dbReference type="ARBA" id="ARBA00022448"/>
    </source>
</evidence>
<organism evidence="14 15">
    <name type="scientific">Geodia barretti</name>
    <name type="common">Barrett's horny sponge</name>
    <dbReference type="NCBI Taxonomy" id="519541"/>
    <lineage>
        <taxon>Eukaryota</taxon>
        <taxon>Metazoa</taxon>
        <taxon>Porifera</taxon>
        <taxon>Demospongiae</taxon>
        <taxon>Heteroscleromorpha</taxon>
        <taxon>Tetractinellida</taxon>
        <taxon>Astrophorina</taxon>
        <taxon>Geodiidae</taxon>
        <taxon>Geodia</taxon>
    </lineage>
</organism>
<keyword evidence="12" id="KW-0479">Metal-binding</keyword>
<accession>A0AA35SJ04</accession>
<gene>
    <name evidence="14" type="ORF">GBAR_LOCUS16753</name>
</gene>
<evidence type="ECO:0000256" key="13">
    <source>
        <dbReference type="RuleBase" id="RU003925"/>
    </source>
</evidence>
<dbReference type="SMART" id="SM00177">
    <property type="entry name" value="ARF"/>
    <property type="match status" value="1"/>
</dbReference>
<keyword evidence="5 11" id="KW-0547">Nucleotide-binding</keyword>
<keyword evidence="9" id="KW-0449">Lipoprotein</keyword>
<dbReference type="SMART" id="SM00178">
    <property type="entry name" value="SAR"/>
    <property type="match status" value="1"/>
</dbReference>
<dbReference type="EMBL" id="CASHTH010002410">
    <property type="protein sequence ID" value="CAI8029481.1"/>
    <property type="molecule type" value="Genomic_DNA"/>
</dbReference>
<dbReference type="InterPro" id="IPR044612">
    <property type="entry name" value="ARL2/3"/>
</dbReference>
<dbReference type="Gene3D" id="3.40.50.300">
    <property type="entry name" value="P-loop containing nucleotide triphosphate hydrolases"/>
    <property type="match status" value="1"/>
</dbReference>
<protein>
    <recommendedName>
        <fullName evidence="10">ADP-ribosylation factor-like protein 3</fullName>
    </recommendedName>
</protein>
<keyword evidence="6" id="KW-0653">Protein transport</keyword>
<evidence type="ECO:0000313" key="15">
    <source>
        <dbReference type="Proteomes" id="UP001174909"/>
    </source>
</evidence>
<dbReference type="GO" id="GO:0005794">
    <property type="term" value="C:Golgi apparatus"/>
    <property type="evidence" value="ECO:0007669"/>
    <property type="project" value="UniProtKB-SubCell"/>
</dbReference>
<evidence type="ECO:0000313" key="14">
    <source>
        <dbReference type="EMBL" id="CAI8029481.1"/>
    </source>
</evidence>
<dbReference type="InterPro" id="IPR005225">
    <property type="entry name" value="Small_GTP-bd"/>
</dbReference>
<comment type="subcellular location">
    <subcellularLocation>
        <location evidence="1">Golgi apparatus</location>
    </subcellularLocation>
</comment>
<comment type="caution">
    <text evidence="14">The sequence shown here is derived from an EMBL/GenBank/DDBJ whole genome shotgun (WGS) entry which is preliminary data.</text>
</comment>